<dbReference type="EMBL" id="PDWK01000053">
    <property type="protein sequence ID" value="KAF1688349.1"/>
    <property type="molecule type" value="Genomic_DNA"/>
</dbReference>
<dbReference type="Proteomes" id="UP000717981">
    <property type="component" value="Unassembled WGS sequence"/>
</dbReference>
<dbReference type="Gene3D" id="3.40.30.10">
    <property type="entry name" value="Glutaredoxin"/>
    <property type="match status" value="1"/>
</dbReference>
<evidence type="ECO:0000256" key="1">
    <source>
        <dbReference type="ARBA" id="ARBA00004196"/>
    </source>
</evidence>
<keyword evidence="9" id="KW-1185">Reference proteome</keyword>
<dbReference type="InterPro" id="IPR036249">
    <property type="entry name" value="Thioredoxin-like_sf"/>
</dbReference>
<evidence type="ECO:0000256" key="5">
    <source>
        <dbReference type="SAM" id="MobiDB-lite"/>
    </source>
</evidence>
<keyword evidence="6" id="KW-0732">Signal</keyword>
<sequence length="225" mass="23721">MNKTATPFLLLSALLLAACGRGPEPGTAPDATPMAADPAAPPPLETPGVVERTAEYPRLAAVTVDGSPYDLAAHRGRWVVVNFWATWCSPCRKEMPELSALHAAREDVEVVGLAYEDIEAEDMRRFLAEHPVAYPVVVVDPLDPPRDFATPRGLPTTYLLAPDGRVAHHFLGPVTVADLEAAIAAGGEGAPGARPASWSAAGCRACSSAPPPASRRCAWGWTAAR</sequence>
<dbReference type="PANTHER" id="PTHR42852:SF6">
    <property type="entry name" value="THIOL:DISULFIDE INTERCHANGE PROTEIN DSBE"/>
    <property type="match status" value="1"/>
</dbReference>
<feature type="signal peptide" evidence="6">
    <location>
        <begin position="1"/>
        <end position="17"/>
    </location>
</feature>
<keyword evidence="4" id="KW-0676">Redox-active center</keyword>
<dbReference type="GO" id="GO:0017004">
    <property type="term" value="P:cytochrome complex assembly"/>
    <property type="evidence" value="ECO:0007669"/>
    <property type="project" value="UniProtKB-KW"/>
</dbReference>
<evidence type="ECO:0000256" key="2">
    <source>
        <dbReference type="ARBA" id="ARBA00022748"/>
    </source>
</evidence>
<evidence type="ECO:0000313" key="8">
    <source>
        <dbReference type="EMBL" id="KAF1688349.1"/>
    </source>
</evidence>
<keyword evidence="3" id="KW-1015">Disulfide bond</keyword>
<dbReference type="GO" id="GO:0016491">
    <property type="term" value="F:oxidoreductase activity"/>
    <property type="evidence" value="ECO:0007669"/>
    <property type="project" value="InterPro"/>
</dbReference>
<evidence type="ECO:0000256" key="3">
    <source>
        <dbReference type="ARBA" id="ARBA00023157"/>
    </source>
</evidence>
<dbReference type="PROSITE" id="PS51352">
    <property type="entry name" value="THIOREDOXIN_2"/>
    <property type="match status" value="1"/>
</dbReference>
<evidence type="ECO:0000256" key="4">
    <source>
        <dbReference type="ARBA" id="ARBA00023284"/>
    </source>
</evidence>
<dbReference type="PANTHER" id="PTHR42852">
    <property type="entry name" value="THIOL:DISULFIDE INTERCHANGE PROTEIN DSBE"/>
    <property type="match status" value="1"/>
</dbReference>
<dbReference type="InterPro" id="IPR013740">
    <property type="entry name" value="Redoxin"/>
</dbReference>
<dbReference type="AlphaFoldDB" id="A0A921TFE1"/>
<dbReference type="CDD" id="cd02966">
    <property type="entry name" value="TlpA_like_family"/>
    <property type="match status" value="1"/>
</dbReference>
<dbReference type="GO" id="GO:0030313">
    <property type="term" value="C:cell envelope"/>
    <property type="evidence" value="ECO:0007669"/>
    <property type="project" value="UniProtKB-SubCell"/>
</dbReference>
<accession>A0A921TFE1</accession>
<comment type="caution">
    <text evidence="8">The sequence shown here is derived from an EMBL/GenBank/DDBJ whole genome shotgun (WGS) entry which is preliminary data.</text>
</comment>
<organism evidence="8 9">
    <name type="scientific">Pseudoxanthomonas taiwanensis</name>
    <dbReference type="NCBI Taxonomy" id="176598"/>
    <lineage>
        <taxon>Bacteria</taxon>
        <taxon>Pseudomonadati</taxon>
        <taxon>Pseudomonadota</taxon>
        <taxon>Gammaproteobacteria</taxon>
        <taxon>Lysobacterales</taxon>
        <taxon>Lysobacteraceae</taxon>
        <taxon>Pseudoxanthomonas</taxon>
    </lineage>
</organism>
<reference evidence="8" key="1">
    <citation type="submission" date="2017-10" db="EMBL/GenBank/DDBJ databases">
        <title>Whole genome sequencing of members of genus Pseudoxanthomonas.</title>
        <authorList>
            <person name="Kumar S."/>
            <person name="Bansal K."/>
            <person name="Kaur A."/>
            <person name="Patil P."/>
            <person name="Sharma S."/>
            <person name="Patil P.B."/>
        </authorList>
    </citation>
    <scope>NUCLEOTIDE SEQUENCE</scope>
    <source>
        <strain evidence="8">DSM 22914</strain>
    </source>
</reference>
<dbReference type="PROSITE" id="PS51257">
    <property type="entry name" value="PROKAR_LIPOPROTEIN"/>
    <property type="match status" value="1"/>
</dbReference>
<dbReference type="InterPro" id="IPR013766">
    <property type="entry name" value="Thioredoxin_domain"/>
</dbReference>
<feature type="chain" id="PRO_5037158085" evidence="6">
    <location>
        <begin position="18"/>
        <end position="225"/>
    </location>
</feature>
<feature type="domain" description="Thioredoxin" evidence="7">
    <location>
        <begin position="50"/>
        <end position="188"/>
    </location>
</feature>
<proteinExistence type="predicted"/>
<evidence type="ECO:0000259" key="7">
    <source>
        <dbReference type="PROSITE" id="PS51352"/>
    </source>
</evidence>
<feature type="compositionally biased region" description="Low complexity" evidence="5">
    <location>
        <begin position="27"/>
        <end position="38"/>
    </location>
</feature>
<protein>
    <submittedName>
        <fullName evidence="8">Thioredoxin</fullName>
    </submittedName>
</protein>
<dbReference type="InterPro" id="IPR050553">
    <property type="entry name" value="Thioredoxin_ResA/DsbE_sf"/>
</dbReference>
<evidence type="ECO:0000313" key="9">
    <source>
        <dbReference type="Proteomes" id="UP000717981"/>
    </source>
</evidence>
<dbReference type="Pfam" id="PF08534">
    <property type="entry name" value="Redoxin"/>
    <property type="match status" value="1"/>
</dbReference>
<feature type="region of interest" description="Disordered" evidence="5">
    <location>
        <begin position="24"/>
        <end position="43"/>
    </location>
</feature>
<dbReference type="OrthoDB" id="9796554at2"/>
<gene>
    <name evidence="8" type="ORF">CR938_10475</name>
</gene>
<name>A0A921TFE1_9GAMM</name>
<dbReference type="SUPFAM" id="SSF52833">
    <property type="entry name" value="Thioredoxin-like"/>
    <property type="match status" value="1"/>
</dbReference>
<evidence type="ECO:0000256" key="6">
    <source>
        <dbReference type="SAM" id="SignalP"/>
    </source>
</evidence>
<comment type="subcellular location">
    <subcellularLocation>
        <location evidence="1">Cell envelope</location>
    </subcellularLocation>
</comment>
<keyword evidence="2" id="KW-0201">Cytochrome c-type biogenesis</keyword>